<organism evidence="1">
    <name type="scientific">Rhizophora mucronata</name>
    <name type="common">Asiatic mangrove</name>
    <dbReference type="NCBI Taxonomy" id="61149"/>
    <lineage>
        <taxon>Eukaryota</taxon>
        <taxon>Viridiplantae</taxon>
        <taxon>Streptophyta</taxon>
        <taxon>Embryophyta</taxon>
        <taxon>Tracheophyta</taxon>
        <taxon>Spermatophyta</taxon>
        <taxon>Magnoliopsida</taxon>
        <taxon>eudicotyledons</taxon>
        <taxon>Gunneridae</taxon>
        <taxon>Pentapetalae</taxon>
        <taxon>rosids</taxon>
        <taxon>fabids</taxon>
        <taxon>Malpighiales</taxon>
        <taxon>Rhizophoraceae</taxon>
        <taxon>Rhizophora</taxon>
    </lineage>
</organism>
<name>A0A2P2KUX1_RHIMU</name>
<reference evidence="1" key="1">
    <citation type="submission" date="2018-02" db="EMBL/GenBank/DDBJ databases">
        <title>Rhizophora mucronata_Transcriptome.</title>
        <authorList>
            <person name="Meera S.P."/>
            <person name="Sreeshan A."/>
            <person name="Augustine A."/>
        </authorList>
    </citation>
    <scope>NUCLEOTIDE SEQUENCE</scope>
    <source>
        <tissue evidence="1">Leaf</tissue>
    </source>
</reference>
<dbReference type="AlphaFoldDB" id="A0A2P2KUX1"/>
<evidence type="ECO:0000313" key="1">
    <source>
        <dbReference type="EMBL" id="MBX09532.1"/>
    </source>
</evidence>
<sequence>MIKSAFIWLIRSYQIFLRNISDQQFRIYTDINQNLIKWLIGTSSQLFNLCSFHPCICLATYWIHSTHHSLIAWDYNMTLSNAHEFNPLDFSGPTAIYKQFIHTLFISQPFNLNFLL</sequence>
<accession>A0A2P2KUX1</accession>
<proteinExistence type="predicted"/>
<protein>
    <submittedName>
        <fullName evidence="1">DNA binding protein</fullName>
    </submittedName>
</protein>
<dbReference type="EMBL" id="GGEC01029048">
    <property type="protein sequence ID" value="MBX09532.1"/>
    <property type="molecule type" value="Transcribed_RNA"/>
</dbReference>